<protein>
    <recommendedName>
        <fullName evidence="2">RNA-binding S4 domain-containing protein</fullName>
    </recommendedName>
</protein>
<dbReference type="Pfam" id="PF17774">
    <property type="entry name" value="YlmH_RBD"/>
    <property type="match status" value="1"/>
</dbReference>
<dbReference type="Gene3D" id="3.30.70.330">
    <property type="match status" value="1"/>
</dbReference>
<dbReference type="InterPro" id="IPR040591">
    <property type="entry name" value="RqcP2_RBD"/>
</dbReference>
<feature type="domain" description="RNA-binding S4" evidence="2">
    <location>
        <begin position="261"/>
        <end position="318"/>
    </location>
</feature>
<dbReference type="SUPFAM" id="SSF55174">
    <property type="entry name" value="Alpha-L RNA-binding motif"/>
    <property type="match status" value="1"/>
</dbReference>
<dbReference type="InterPro" id="IPR017506">
    <property type="entry name" value="PSII_S4"/>
</dbReference>
<dbReference type="PANTHER" id="PTHR13633">
    <property type="entry name" value="MITOCHONDRIAL TRANSCRIPTION RESCUE FACTOR 1"/>
    <property type="match status" value="1"/>
</dbReference>
<evidence type="ECO:0000256" key="1">
    <source>
        <dbReference type="PROSITE-ProRule" id="PRU00182"/>
    </source>
</evidence>
<dbReference type="PANTHER" id="PTHR13633:SF3">
    <property type="entry name" value="MITOCHONDRIAL TRANSCRIPTION RESCUE FACTOR 1"/>
    <property type="match status" value="1"/>
</dbReference>
<gene>
    <name evidence="3" type="ORF">TCHU04912_LOCUS3069</name>
</gene>
<dbReference type="PROSITE" id="PS50889">
    <property type="entry name" value="S4"/>
    <property type="match status" value="1"/>
</dbReference>
<evidence type="ECO:0000259" key="2">
    <source>
        <dbReference type="SMART" id="SM00363"/>
    </source>
</evidence>
<dbReference type="EMBL" id="HBGG01006319">
    <property type="protein sequence ID" value="CAD9200836.1"/>
    <property type="molecule type" value="Transcribed_RNA"/>
</dbReference>
<dbReference type="AlphaFoldDB" id="A0A7S1SMG5"/>
<reference evidence="3" key="1">
    <citation type="submission" date="2021-01" db="EMBL/GenBank/DDBJ databases">
        <authorList>
            <person name="Corre E."/>
            <person name="Pelletier E."/>
            <person name="Niang G."/>
            <person name="Scheremetjew M."/>
            <person name="Finn R."/>
            <person name="Kale V."/>
            <person name="Holt S."/>
            <person name="Cochrane G."/>
            <person name="Meng A."/>
            <person name="Brown T."/>
            <person name="Cohen L."/>
        </authorList>
    </citation>
    <scope>NUCLEOTIDE SEQUENCE</scope>
    <source>
        <strain evidence="3">PLY429</strain>
    </source>
</reference>
<accession>A0A7S1SMG5</accession>
<dbReference type="Gene3D" id="3.10.290.10">
    <property type="entry name" value="RNA-binding S4 domain"/>
    <property type="match status" value="1"/>
</dbReference>
<dbReference type="SMART" id="SM00363">
    <property type="entry name" value="S4"/>
    <property type="match status" value="1"/>
</dbReference>
<dbReference type="GO" id="GO:0003723">
    <property type="term" value="F:RNA binding"/>
    <property type="evidence" value="ECO:0007669"/>
    <property type="project" value="UniProtKB-KW"/>
</dbReference>
<evidence type="ECO:0000313" key="3">
    <source>
        <dbReference type="EMBL" id="CAD9200836.1"/>
    </source>
</evidence>
<dbReference type="InterPro" id="IPR002942">
    <property type="entry name" value="S4_RNA-bd"/>
</dbReference>
<dbReference type="NCBIfam" id="TIGR03069">
    <property type="entry name" value="PS_II_S4"/>
    <property type="match status" value="1"/>
</dbReference>
<name>A0A7S1SMG5_9CHLO</name>
<proteinExistence type="predicted"/>
<keyword evidence="1" id="KW-0694">RNA-binding</keyword>
<dbReference type="InterPro" id="IPR012677">
    <property type="entry name" value="Nucleotide-bd_a/b_plait_sf"/>
</dbReference>
<organism evidence="3">
    <name type="scientific">Tetraselmis chuii</name>
    <dbReference type="NCBI Taxonomy" id="63592"/>
    <lineage>
        <taxon>Eukaryota</taxon>
        <taxon>Viridiplantae</taxon>
        <taxon>Chlorophyta</taxon>
        <taxon>core chlorophytes</taxon>
        <taxon>Chlorodendrophyceae</taxon>
        <taxon>Chlorodendrales</taxon>
        <taxon>Chlorodendraceae</taxon>
        <taxon>Tetraselmis</taxon>
    </lineage>
</organism>
<sequence>MVCLGPACLLSELVQSPLLARQLKIVSIPFRGKRAAVQAIAVGGSRLRAPVPEWRASRFLSSTALFASKSSKLPGLSLELDDKQTADAIRAVEQAKTSADTWSVCYTDFLTPPVCKAVMEVVAPLADIAATPSGGYEQAERCRLIVGRQELVSVPSYPGTPMDDGVAAMEVSGNFLFDPADHRDFLGSILGTGIAREKVGDIIPLGDRGAQFFTTPDLVGHFEMNLTQVRTVSVKTREIDFSEIKVLPQKVSEIVTVEASMRLDAIGSAGFRMSRGKVVDLIKSNSIRVNWNSTSKASLAVKEGDVISCSGRGRIEIRSVSLTKKGKYKVVVARYV</sequence>
<dbReference type="InterPro" id="IPR036986">
    <property type="entry name" value="S4_RNA-bd_sf"/>
</dbReference>
<dbReference type="CDD" id="cd00165">
    <property type="entry name" value="S4"/>
    <property type="match status" value="1"/>
</dbReference>
<dbReference type="Gene3D" id="3.30.1370.160">
    <property type="match status" value="1"/>
</dbReference>